<dbReference type="AlphaFoldDB" id="A0A8C1JI20"/>
<dbReference type="FunFam" id="2.60.120.10:FF:000007">
    <property type="entry name" value="Putative potassium/sodium hyperpolarization-activated cyclic nucleotide-gated channel 2"/>
    <property type="match status" value="1"/>
</dbReference>
<keyword evidence="5" id="KW-1003">Cell membrane</keyword>
<dbReference type="GO" id="GO:0030425">
    <property type="term" value="C:dendrite"/>
    <property type="evidence" value="ECO:0007669"/>
    <property type="project" value="TreeGrafter"/>
</dbReference>
<proteinExistence type="inferred from homology"/>
<dbReference type="Gene3D" id="2.60.120.10">
    <property type="entry name" value="Jelly Rolls"/>
    <property type="match status" value="1"/>
</dbReference>
<evidence type="ECO:0000256" key="2">
    <source>
        <dbReference type="ARBA" id="ARBA00006305"/>
    </source>
</evidence>
<feature type="region of interest" description="Disordered" evidence="23">
    <location>
        <begin position="826"/>
        <end position="871"/>
    </location>
</feature>
<dbReference type="Gene3D" id="1.10.287.630">
    <property type="entry name" value="Helix hairpin bin"/>
    <property type="match status" value="1"/>
</dbReference>
<evidence type="ECO:0000256" key="22">
    <source>
        <dbReference type="ARBA" id="ARBA00036239"/>
    </source>
</evidence>
<feature type="transmembrane region" description="Helical" evidence="24">
    <location>
        <begin position="158"/>
        <end position="177"/>
    </location>
</feature>
<feature type="region of interest" description="Disordered" evidence="23">
    <location>
        <begin position="1"/>
        <end position="66"/>
    </location>
</feature>
<keyword evidence="7" id="KW-0116">cAMP-binding</keyword>
<feature type="compositionally biased region" description="Basic and acidic residues" evidence="23">
    <location>
        <begin position="9"/>
        <end position="23"/>
    </location>
</feature>
<protein>
    <submittedName>
        <fullName evidence="26">Hyperpolarization activated cyclic nucleotide-gated potassium channel 2b</fullName>
    </submittedName>
</protein>
<dbReference type="PROSITE" id="PS00888">
    <property type="entry name" value="CNMP_BINDING_1"/>
    <property type="match status" value="1"/>
</dbReference>
<keyword evidence="27" id="KW-1185">Reference proteome</keyword>
<feature type="transmembrane region" description="Helical" evidence="24">
    <location>
        <begin position="359"/>
        <end position="382"/>
    </location>
</feature>
<keyword evidence="12" id="KW-0630">Potassium</keyword>
<sequence>MDEAEDGDEDHKETRRGDIDSSSKMKNVTPGGGATAAASRISNNNFASQQPGNSVSFPKPEDGQISADDAEARDNQTYMQRQFSSMLQPGVNKFSLRMFGSQKAVEKEQERVKSAGNWIIHPYSDFRFYWDFTMLMFMVGNLIIIPVGITFFKEETTTPWIIFNVVSDTFFLMDLVLNFRTGIVYEDNTEIILDPEKIKMKYLKTWFVVDFVSSIPVDYIFLIVEKGIDSEVYKTARALRIVRFTKILSLLRLLRLSRLIRYIHQWEEIFHMTYDLASAVMRIINLIGMMLLLCHWDGCLQFLVPMLQDFPSDCWVSLNKMVNDSWSELYSFALFKAMSHMLCIGYGRQAPESMSDIWLTMLSMIVGATCYAMFIGHATALIQSLDSSRRQYQEKYKQVEQYMSFHKLPADFRQKIHDYYEHRYQGKMFDEESILEELNEPLREEIVNFNCRKLVASMPLFANADPNFVTAMLTKLRFEVFQPKDYIVREGTIGKKMYFIQHGVVSVLTKGNIGMRLSDGSYFGEICLLTRGRRTASVRADTYCRLYSLSVDNFNEVLEEYPMMRRAFETVAIDRLDRIGKKNSILMHKVQHDLNSGVFNNRENEMIQEIVKYDREMVKLVKQGDMQRPRAMSMTSTQGNIFAPSSQPSTSSAIASLQHAVAMSFCPQMGNPLVGAGAIQSPRMVRRFQVVQSQTPPGSQYSTLALASALASTPVHSPLATAGRTFQYGSSPPGAPSGSQLSLLQQHVPSPTHRPPVPRSTLSQDDRALSASQPSLPHDMVQPVAPSPPQSTRVSSTSIGPPQNLPGPAGLRGSIPPRMALPHQMSVGAFPPASLPQMRPSLDSGLPKKDSIISLPETEPHHIRSRLSSNL</sequence>
<dbReference type="InterPro" id="IPR013621">
    <property type="entry name" value="Ion_trans_N"/>
</dbReference>
<keyword evidence="10" id="KW-0631">Potassium channel</keyword>
<keyword evidence="19" id="KW-1071">Ligand-gated ion channel</keyword>
<evidence type="ECO:0000259" key="25">
    <source>
        <dbReference type="PROSITE" id="PS50042"/>
    </source>
</evidence>
<evidence type="ECO:0000256" key="3">
    <source>
        <dbReference type="ARBA" id="ARBA00022448"/>
    </source>
</evidence>
<dbReference type="SUPFAM" id="SSF81324">
    <property type="entry name" value="Voltage-gated potassium channels"/>
    <property type="match status" value="1"/>
</dbReference>
<evidence type="ECO:0000256" key="6">
    <source>
        <dbReference type="ARBA" id="ARBA00022538"/>
    </source>
</evidence>
<keyword evidence="14" id="KW-0915">Sodium</keyword>
<dbReference type="GO" id="GO:0003254">
    <property type="term" value="P:regulation of membrane depolarization"/>
    <property type="evidence" value="ECO:0007669"/>
    <property type="project" value="TreeGrafter"/>
</dbReference>
<reference evidence="26" key="1">
    <citation type="submission" date="2025-08" db="UniProtKB">
        <authorList>
            <consortium name="Ensembl"/>
        </authorList>
    </citation>
    <scope>IDENTIFICATION</scope>
</reference>
<dbReference type="CDD" id="cd00038">
    <property type="entry name" value="CAP_ED"/>
    <property type="match status" value="1"/>
</dbReference>
<accession>A0A8C1JI20</accession>
<feature type="compositionally biased region" description="Polar residues" evidence="23">
    <location>
        <begin position="40"/>
        <end position="56"/>
    </location>
</feature>
<evidence type="ECO:0000313" key="26">
    <source>
        <dbReference type="Ensembl" id="ENSCCRP00010032786.1"/>
    </source>
</evidence>
<keyword evidence="3" id="KW-0813">Transport</keyword>
<keyword evidence="11" id="KW-0851">Voltage-gated channel</keyword>
<evidence type="ECO:0000256" key="16">
    <source>
        <dbReference type="ARBA" id="ARBA00023136"/>
    </source>
</evidence>
<dbReference type="FunFam" id="1.10.287.70:FF:000031">
    <property type="entry name" value="Potassium/sodium hyperpolarization-activated cyclic nucleotide-gated channel 1, putative"/>
    <property type="match status" value="1"/>
</dbReference>
<keyword evidence="13 24" id="KW-1133">Transmembrane helix</keyword>
<dbReference type="PANTHER" id="PTHR45689:SF11">
    <property type="entry name" value="POTASSIUM_SODIUM HYPERPOLARIZATION-ACTIVATED CYCLIC NUCLEOTIDE-GATED CHANNEL 2"/>
    <property type="match status" value="1"/>
</dbReference>
<dbReference type="PRINTS" id="PR01463">
    <property type="entry name" value="EAGCHANLFMLY"/>
</dbReference>
<keyword evidence="6" id="KW-0633">Potassium transport</keyword>
<evidence type="ECO:0000256" key="15">
    <source>
        <dbReference type="ARBA" id="ARBA00023065"/>
    </source>
</evidence>
<evidence type="ECO:0000256" key="23">
    <source>
        <dbReference type="SAM" id="MobiDB-lite"/>
    </source>
</evidence>
<dbReference type="Ensembl" id="ENSCCRT00010035963.1">
    <property type="protein sequence ID" value="ENSCCRP00010032786.1"/>
    <property type="gene ID" value="ENSCCRG00010013878.1"/>
</dbReference>
<dbReference type="Gene3D" id="1.10.287.70">
    <property type="match status" value="1"/>
</dbReference>
<feature type="domain" description="Cyclic nucleotide-binding" evidence="25">
    <location>
        <begin position="460"/>
        <end position="566"/>
    </location>
</feature>
<dbReference type="GO" id="GO:0005272">
    <property type="term" value="F:sodium channel activity"/>
    <property type="evidence" value="ECO:0007669"/>
    <property type="project" value="UniProtKB-KW"/>
</dbReference>
<evidence type="ECO:0000256" key="12">
    <source>
        <dbReference type="ARBA" id="ARBA00022958"/>
    </source>
</evidence>
<dbReference type="Pfam" id="PF00520">
    <property type="entry name" value="Ion_trans"/>
    <property type="match status" value="1"/>
</dbReference>
<dbReference type="Pfam" id="PF08412">
    <property type="entry name" value="Ion_trans_N"/>
    <property type="match status" value="1"/>
</dbReference>
<dbReference type="InterPro" id="IPR014710">
    <property type="entry name" value="RmlC-like_jellyroll"/>
</dbReference>
<keyword evidence="20" id="KW-0407">Ion channel</keyword>
<evidence type="ECO:0000256" key="21">
    <source>
        <dbReference type="ARBA" id="ARBA00034430"/>
    </source>
</evidence>
<organism evidence="26 27">
    <name type="scientific">Cyprinus carpio</name>
    <name type="common">Common carp</name>
    <dbReference type="NCBI Taxonomy" id="7962"/>
    <lineage>
        <taxon>Eukaryota</taxon>
        <taxon>Metazoa</taxon>
        <taxon>Chordata</taxon>
        <taxon>Craniata</taxon>
        <taxon>Vertebrata</taxon>
        <taxon>Euteleostomi</taxon>
        <taxon>Actinopterygii</taxon>
        <taxon>Neopterygii</taxon>
        <taxon>Teleostei</taxon>
        <taxon>Ostariophysi</taxon>
        <taxon>Cypriniformes</taxon>
        <taxon>Cyprinidae</taxon>
        <taxon>Cyprininae</taxon>
        <taxon>Cyprinus</taxon>
    </lineage>
</organism>
<keyword evidence="4" id="KW-0894">Sodium channel</keyword>
<keyword evidence="17" id="KW-0114">cAMP</keyword>
<dbReference type="GO" id="GO:0098855">
    <property type="term" value="C:HCN channel complex"/>
    <property type="evidence" value="ECO:0007669"/>
    <property type="project" value="TreeGrafter"/>
</dbReference>
<evidence type="ECO:0000256" key="24">
    <source>
        <dbReference type="SAM" id="Phobius"/>
    </source>
</evidence>
<dbReference type="GO" id="GO:0005249">
    <property type="term" value="F:voltage-gated potassium channel activity"/>
    <property type="evidence" value="ECO:0007669"/>
    <property type="project" value="InterPro"/>
</dbReference>
<evidence type="ECO:0000256" key="5">
    <source>
        <dbReference type="ARBA" id="ARBA00022475"/>
    </source>
</evidence>
<dbReference type="SMART" id="SM00100">
    <property type="entry name" value="cNMP"/>
    <property type="match status" value="1"/>
</dbReference>
<feature type="region of interest" description="Disordered" evidence="23">
    <location>
        <begin position="723"/>
        <end position="812"/>
    </location>
</feature>
<keyword evidence="9" id="KW-0547">Nucleotide-binding</keyword>
<keyword evidence="8 24" id="KW-0812">Transmembrane</keyword>
<evidence type="ECO:0000256" key="8">
    <source>
        <dbReference type="ARBA" id="ARBA00022692"/>
    </source>
</evidence>
<evidence type="ECO:0000256" key="18">
    <source>
        <dbReference type="ARBA" id="ARBA00023201"/>
    </source>
</evidence>
<dbReference type="Pfam" id="PF00027">
    <property type="entry name" value="cNMP_binding"/>
    <property type="match status" value="1"/>
</dbReference>
<evidence type="ECO:0000256" key="7">
    <source>
        <dbReference type="ARBA" id="ARBA00022566"/>
    </source>
</evidence>
<dbReference type="InterPro" id="IPR000595">
    <property type="entry name" value="cNMP-bd_dom"/>
</dbReference>
<dbReference type="InterPro" id="IPR003938">
    <property type="entry name" value="K_chnl_volt-dep_EAG/ELK/ERG"/>
</dbReference>
<keyword evidence="15" id="KW-0406">Ion transport</keyword>
<comment type="similarity">
    <text evidence="2">Belongs to the potassium channel HCN family.</text>
</comment>
<dbReference type="InterPro" id="IPR018490">
    <property type="entry name" value="cNMP-bd_dom_sf"/>
</dbReference>
<comment type="catalytic activity">
    <reaction evidence="22">
        <text>Na(+)(in) = Na(+)(out)</text>
        <dbReference type="Rhea" id="RHEA:34963"/>
        <dbReference type="ChEBI" id="CHEBI:29101"/>
    </reaction>
</comment>
<feature type="compositionally biased region" description="Low complexity" evidence="23">
    <location>
        <begin position="729"/>
        <end position="746"/>
    </location>
</feature>
<evidence type="ECO:0000256" key="4">
    <source>
        <dbReference type="ARBA" id="ARBA00022461"/>
    </source>
</evidence>
<keyword evidence="18" id="KW-0739">Sodium transport</keyword>
<evidence type="ECO:0000256" key="11">
    <source>
        <dbReference type="ARBA" id="ARBA00022882"/>
    </source>
</evidence>
<reference evidence="26" key="2">
    <citation type="submission" date="2025-09" db="UniProtKB">
        <authorList>
            <consortium name="Ensembl"/>
        </authorList>
    </citation>
    <scope>IDENTIFICATION</scope>
</reference>
<dbReference type="SUPFAM" id="SSF51206">
    <property type="entry name" value="cAMP-binding domain-like"/>
    <property type="match status" value="1"/>
</dbReference>
<dbReference type="FunFam" id="1.10.287.630:FF:000002">
    <property type="entry name" value="Potassium/sodium hyperpolarization-activated cyclic nucleotide-gated channel 4"/>
    <property type="match status" value="1"/>
</dbReference>
<comment type="subcellular location">
    <subcellularLocation>
        <location evidence="1">Cell membrane</location>
        <topology evidence="1">Multi-pass membrane protein</topology>
    </subcellularLocation>
</comment>
<evidence type="ECO:0000256" key="9">
    <source>
        <dbReference type="ARBA" id="ARBA00022741"/>
    </source>
</evidence>
<dbReference type="Proteomes" id="UP000694427">
    <property type="component" value="Unplaced"/>
</dbReference>
<evidence type="ECO:0000256" key="19">
    <source>
        <dbReference type="ARBA" id="ARBA00023286"/>
    </source>
</evidence>
<evidence type="ECO:0000256" key="10">
    <source>
        <dbReference type="ARBA" id="ARBA00022826"/>
    </source>
</evidence>
<feature type="transmembrane region" description="Helical" evidence="24">
    <location>
        <begin position="128"/>
        <end position="152"/>
    </location>
</feature>
<dbReference type="GO" id="GO:0030424">
    <property type="term" value="C:axon"/>
    <property type="evidence" value="ECO:0007669"/>
    <property type="project" value="TreeGrafter"/>
</dbReference>
<dbReference type="InterPro" id="IPR051413">
    <property type="entry name" value="K/Na_HCN_channel"/>
</dbReference>
<feature type="transmembrane region" description="Helical" evidence="24">
    <location>
        <begin position="329"/>
        <end position="347"/>
    </location>
</feature>
<feature type="compositionally biased region" description="Polar residues" evidence="23">
    <location>
        <begin position="790"/>
        <end position="801"/>
    </location>
</feature>
<evidence type="ECO:0000256" key="14">
    <source>
        <dbReference type="ARBA" id="ARBA00023053"/>
    </source>
</evidence>
<evidence type="ECO:0000256" key="17">
    <source>
        <dbReference type="ARBA" id="ARBA00023149"/>
    </source>
</evidence>
<evidence type="ECO:0000256" key="13">
    <source>
        <dbReference type="ARBA" id="ARBA00022989"/>
    </source>
</evidence>
<evidence type="ECO:0000313" key="27">
    <source>
        <dbReference type="Proteomes" id="UP000694427"/>
    </source>
</evidence>
<dbReference type="GO" id="GO:0030552">
    <property type="term" value="F:cAMP binding"/>
    <property type="evidence" value="ECO:0007669"/>
    <property type="project" value="UniProtKB-KW"/>
</dbReference>
<comment type="catalytic activity">
    <reaction evidence="21">
        <text>K(+)(in) = K(+)(out)</text>
        <dbReference type="Rhea" id="RHEA:29463"/>
        <dbReference type="ChEBI" id="CHEBI:29103"/>
    </reaction>
</comment>
<dbReference type="InterPro" id="IPR018488">
    <property type="entry name" value="cNMP-bd_CS"/>
</dbReference>
<name>A0A8C1JI20_CYPCA</name>
<keyword evidence="16 24" id="KW-0472">Membrane</keyword>
<dbReference type="InterPro" id="IPR005821">
    <property type="entry name" value="Ion_trans_dom"/>
</dbReference>
<gene>
    <name evidence="26" type="primary">LOC109087458</name>
</gene>
<dbReference type="PANTHER" id="PTHR45689">
    <property type="entry name" value="I[[H]] CHANNEL, ISOFORM E"/>
    <property type="match status" value="1"/>
</dbReference>
<dbReference type="PROSITE" id="PS50042">
    <property type="entry name" value="CNMP_BINDING_3"/>
    <property type="match status" value="1"/>
</dbReference>
<evidence type="ECO:0000256" key="20">
    <source>
        <dbReference type="ARBA" id="ARBA00023303"/>
    </source>
</evidence>
<evidence type="ECO:0000256" key="1">
    <source>
        <dbReference type="ARBA" id="ARBA00004651"/>
    </source>
</evidence>